<protein>
    <recommendedName>
        <fullName evidence="9">Putative 4-hydroxy-4-methyl-2-oxoglutarate aldolase</fullName>
        <ecNumber evidence="8">4.1.1.112</ecNumber>
        <ecNumber evidence="7">4.1.3.17</ecNumber>
    </recommendedName>
    <alternativeName>
        <fullName evidence="15">Oxaloacetate decarboxylase</fullName>
    </alternativeName>
    <alternativeName>
        <fullName evidence="14">RraA-like protein</fullName>
    </alternativeName>
</protein>
<feature type="binding site" evidence="18">
    <location>
        <position position="116"/>
    </location>
    <ligand>
        <name>Mg(2+)</name>
        <dbReference type="ChEBI" id="CHEBI:18420"/>
    </ligand>
</feature>
<evidence type="ECO:0000313" key="20">
    <source>
        <dbReference type="Proteomes" id="UP000065807"/>
    </source>
</evidence>
<proteinExistence type="inferred from homology"/>
<comment type="cofactor">
    <cofactor evidence="3">
        <name>a divalent metal cation</name>
        <dbReference type="ChEBI" id="CHEBI:60240"/>
    </cofactor>
</comment>
<keyword evidence="10 18" id="KW-0479">Metal-binding</keyword>
<dbReference type="GO" id="GO:0047443">
    <property type="term" value="F:4-hydroxy-4-methyl-2-oxoglutarate aldolase activity"/>
    <property type="evidence" value="ECO:0007669"/>
    <property type="project" value="UniProtKB-EC"/>
</dbReference>
<sequence length="222" mass="23888">MHQIHHDIERPDPRTLEGLKEIPAATASDVMGRQRSMNSQMKGIFKGARVCGPAITVKCYPADNLMLHKAVTMARPGDVLVCEAGYRDAALWGELLTRAALQRGIAGLVIDGGVRDVDEIEDLGFPVFSTATLPGGTFKVNPGSVNVPIQCAGVVVHPGDVVIGDSDGVVVVPLEEAPEVLERAKAALEKEEGLRRGMAEGKLLFDLLNLRPLLERPDVLER</sequence>
<dbReference type="GO" id="GO:0046395">
    <property type="term" value="P:carboxylic acid catabolic process"/>
    <property type="evidence" value="ECO:0007669"/>
    <property type="project" value="UniProtKB-ARBA"/>
</dbReference>
<dbReference type="Gene3D" id="3.50.30.40">
    <property type="entry name" value="Ribonuclease E inhibitor RraA/RraA-like"/>
    <property type="match status" value="1"/>
</dbReference>
<dbReference type="InterPro" id="IPR005493">
    <property type="entry name" value="RraA/RraA-like"/>
</dbReference>
<evidence type="ECO:0000256" key="4">
    <source>
        <dbReference type="ARBA" id="ARBA00008621"/>
    </source>
</evidence>
<feature type="binding site" evidence="18">
    <location>
        <begin position="93"/>
        <end position="96"/>
    </location>
    <ligand>
        <name>substrate</name>
    </ligand>
</feature>
<evidence type="ECO:0000256" key="10">
    <source>
        <dbReference type="ARBA" id="ARBA00022723"/>
    </source>
</evidence>
<evidence type="ECO:0000256" key="14">
    <source>
        <dbReference type="ARBA" id="ARBA00030169"/>
    </source>
</evidence>
<dbReference type="GO" id="GO:0008948">
    <property type="term" value="F:oxaloacetate decarboxylase activity"/>
    <property type="evidence" value="ECO:0007669"/>
    <property type="project" value="UniProtKB-EC"/>
</dbReference>
<dbReference type="NCBIfam" id="NF006731">
    <property type="entry name" value="PRK09262.1"/>
    <property type="match status" value="1"/>
</dbReference>
<evidence type="ECO:0000256" key="6">
    <source>
        <dbReference type="ARBA" id="ARBA00011643"/>
    </source>
</evidence>
<dbReference type="PANTHER" id="PTHR33254:SF16">
    <property type="entry name" value="BLR3842 PROTEIN"/>
    <property type="match status" value="1"/>
</dbReference>
<dbReference type="AlphaFoldDB" id="A0A0K2SGK9"/>
<comment type="subunit">
    <text evidence="5">Homotrimer.</text>
</comment>
<dbReference type="GO" id="GO:0019336">
    <property type="term" value="P:phenol-containing compound catabolic process"/>
    <property type="evidence" value="ECO:0007669"/>
    <property type="project" value="UniProtKB-ARBA"/>
</dbReference>
<dbReference type="OrthoDB" id="9784786at2"/>
<evidence type="ECO:0000256" key="9">
    <source>
        <dbReference type="ARBA" id="ARBA00016549"/>
    </source>
</evidence>
<evidence type="ECO:0000256" key="13">
    <source>
        <dbReference type="ARBA" id="ARBA00025046"/>
    </source>
</evidence>
<gene>
    <name evidence="19" type="ORF">LIP_0391</name>
</gene>
<evidence type="ECO:0000256" key="18">
    <source>
        <dbReference type="PIRSR" id="PIRSR605493-1"/>
    </source>
</evidence>
<evidence type="ECO:0000256" key="2">
    <source>
        <dbReference type="ARBA" id="ARBA00001946"/>
    </source>
</evidence>
<comment type="function">
    <text evidence="13">Catalyzes the aldol cleavage of 4-hydroxy-4-methyl-2-oxoglutarate (HMG) into 2 molecules of pyruvate. Also contains a secondary oxaloacetate (OAA) decarboxylase activity due to the common pyruvate enolate transition state formed following C-C bond cleavage in the retro-aldol and decarboxylation reactions.</text>
</comment>
<dbReference type="InterPro" id="IPR036704">
    <property type="entry name" value="RraA/RraA-like_sf"/>
</dbReference>
<dbReference type="RefSeq" id="WP_068133583.1">
    <property type="nucleotide sequence ID" value="NZ_AP014924.1"/>
</dbReference>
<dbReference type="EMBL" id="AP014924">
    <property type="protein sequence ID" value="BAS26248.1"/>
    <property type="molecule type" value="Genomic_DNA"/>
</dbReference>
<comment type="subunit">
    <text evidence="6">Homohexamer.</text>
</comment>
<dbReference type="EC" id="4.1.1.112" evidence="8"/>
<evidence type="ECO:0000313" key="19">
    <source>
        <dbReference type="EMBL" id="BAS26248.1"/>
    </source>
</evidence>
<dbReference type="EC" id="4.1.3.17" evidence="7"/>
<evidence type="ECO:0000256" key="5">
    <source>
        <dbReference type="ARBA" id="ARBA00011233"/>
    </source>
</evidence>
<dbReference type="Proteomes" id="UP000065807">
    <property type="component" value="Chromosome"/>
</dbReference>
<dbReference type="FunFam" id="3.50.30.40:FF:000002">
    <property type="entry name" value="4-carboxy-4-hydroxy-2-oxoadipate aldolase/oxaloacetate decarboxylase"/>
    <property type="match status" value="1"/>
</dbReference>
<organism evidence="19 20">
    <name type="scientific">Limnochorda pilosa</name>
    <dbReference type="NCBI Taxonomy" id="1555112"/>
    <lineage>
        <taxon>Bacteria</taxon>
        <taxon>Bacillati</taxon>
        <taxon>Bacillota</taxon>
        <taxon>Limnochordia</taxon>
        <taxon>Limnochordales</taxon>
        <taxon>Limnochordaceae</taxon>
        <taxon>Limnochorda</taxon>
    </lineage>
</organism>
<reference evidence="20" key="2">
    <citation type="journal article" date="2016" name="Int. J. Syst. Evol. Microbiol.">
        <title>Complete genome sequence and cell structure of Limnochorda pilosa, a Gram-negative spore-former within the phylum Firmicutes.</title>
        <authorList>
            <person name="Watanabe M."/>
            <person name="Kojima H."/>
            <person name="Fukui M."/>
        </authorList>
    </citation>
    <scope>NUCLEOTIDE SEQUENCE [LARGE SCALE GENOMIC DNA]</scope>
    <source>
        <strain evidence="20">HC45</strain>
    </source>
</reference>
<comment type="catalytic activity">
    <reaction evidence="16">
        <text>oxaloacetate + H(+) = pyruvate + CO2</text>
        <dbReference type="Rhea" id="RHEA:15641"/>
        <dbReference type="ChEBI" id="CHEBI:15361"/>
        <dbReference type="ChEBI" id="CHEBI:15378"/>
        <dbReference type="ChEBI" id="CHEBI:16452"/>
        <dbReference type="ChEBI" id="CHEBI:16526"/>
        <dbReference type="EC" id="4.1.1.112"/>
    </reaction>
</comment>
<dbReference type="CDD" id="cd16841">
    <property type="entry name" value="RraA_family"/>
    <property type="match status" value="1"/>
</dbReference>
<keyword evidence="12" id="KW-0456">Lyase</keyword>
<evidence type="ECO:0000256" key="1">
    <source>
        <dbReference type="ARBA" id="ARBA00001342"/>
    </source>
</evidence>
<feature type="binding site" evidence="18">
    <location>
        <position position="115"/>
    </location>
    <ligand>
        <name>substrate</name>
    </ligand>
</feature>
<dbReference type="PANTHER" id="PTHR33254">
    <property type="entry name" value="4-HYDROXY-4-METHYL-2-OXOGLUTARATE ALDOLASE 3-RELATED"/>
    <property type="match status" value="1"/>
</dbReference>
<dbReference type="GO" id="GO:0032787">
    <property type="term" value="P:monocarboxylic acid metabolic process"/>
    <property type="evidence" value="ECO:0007669"/>
    <property type="project" value="UniProtKB-ARBA"/>
</dbReference>
<dbReference type="KEGG" id="lpil:LIP_0391"/>
<evidence type="ECO:0000256" key="12">
    <source>
        <dbReference type="ARBA" id="ARBA00023239"/>
    </source>
</evidence>
<evidence type="ECO:0000256" key="11">
    <source>
        <dbReference type="ARBA" id="ARBA00022842"/>
    </source>
</evidence>
<comment type="cofactor">
    <cofactor evidence="2 18">
        <name>Mg(2+)</name>
        <dbReference type="ChEBI" id="CHEBI:18420"/>
    </cofactor>
</comment>
<evidence type="ECO:0000256" key="8">
    <source>
        <dbReference type="ARBA" id="ARBA00012947"/>
    </source>
</evidence>
<dbReference type="STRING" id="1555112.LIP_0391"/>
<comment type="catalytic activity">
    <reaction evidence="1">
        <text>4-hydroxy-4-methyl-2-oxoglutarate = 2 pyruvate</text>
        <dbReference type="Rhea" id="RHEA:22748"/>
        <dbReference type="ChEBI" id="CHEBI:15361"/>
        <dbReference type="ChEBI" id="CHEBI:58276"/>
        <dbReference type="EC" id="4.1.3.17"/>
    </reaction>
</comment>
<accession>A0A0K2SGK9</accession>
<dbReference type="GO" id="GO:0046872">
    <property type="term" value="F:metal ion binding"/>
    <property type="evidence" value="ECO:0007669"/>
    <property type="project" value="UniProtKB-KW"/>
</dbReference>
<dbReference type="SUPFAM" id="SSF89562">
    <property type="entry name" value="RraA-like"/>
    <property type="match status" value="1"/>
</dbReference>
<comment type="similarity">
    <text evidence="4">Belongs to the class II aldolase/RraA-like family.</text>
</comment>
<evidence type="ECO:0000256" key="16">
    <source>
        <dbReference type="ARBA" id="ARBA00047973"/>
    </source>
</evidence>
<dbReference type="Pfam" id="PF03737">
    <property type="entry name" value="RraA-like"/>
    <property type="match status" value="1"/>
</dbReference>
<evidence type="ECO:0000256" key="7">
    <source>
        <dbReference type="ARBA" id="ARBA00012213"/>
    </source>
</evidence>
<keyword evidence="11 18" id="KW-0460">Magnesium</keyword>
<dbReference type="PATRIC" id="fig|1555112.3.peg.409"/>
<keyword evidence="20" id="KW-1185">Reference proteome</keyword>
<reference evidence="20" key="1">
    <citation type="submission" date="2015-07" db="EMBL/GenBank/DDBJ databases">
        <title>Complete genome sequence and phylogenetic analysis of Limnochorda pilosa.</title>
        <authorList>
            <person name="Watanabe M."/>
            <person name="Kojima H."/>
            <person name="Fukui M."/>
        </authorList>
    </citation>
    <scope>NUCLEOTIDE SEQUENCE [LARGE SCALE GENOMIC DNA]</scope>
    <source>
        <strain evidence="20">HC45</strain>
    </source>
</reference>
<evidence type="ECO:0000256" key="17">
    <source>
        <dbReference type="ARBA" id="ARBA00061585"/>
    </source>
</evidence>
<evidence type="ECO:0000256" key="3">
    <source>
        <dbReference type="ARBA" id="ARBA00001968"/>
    </source>
</evidence>
<comment type="similarity">
    <text evidence="17">Belongs to the LigK/PcmE family.</text>
</comment>
<evidence type="ECO:0000256" key="15">
    <source>
        <dbReference type="ARBA" id="ARBA00032305"/>
    </source>
</evidence>
<name>A0A0K2SGK9_LIMPI</name>